<dbReference type="Pfam" id="PF25782">
    <property type="entry name" value="TPR_CAND1"/>
    <property type="match status" value="1"/>
</dbReference>
<dbReference type="EMBL" id="LR824005">
    <property type="protein sequence ID" value="CAH0592346.1"/>
    <property type="molecule type" value="Genomic_DNA"/>
</dbReference>
<feature type="compositionally biased region" description="Acidic residues" evidence="4">
    <location>
        <begin position="311"/>
        <end position="348"/>
    </location>
</feature>
<dbReference type="InterPro" id="IPR013932">
    <property type="entry name" value="TATA-bd_TIP120"/>
</dbReference>
<keyword evidence="7" id="KW-1185">Reference proteome</keyword>
<dbReference type="SUPFAM" id="SSF48371">
    <property type="entry name" value="ARM repeat"/>
    <property type="match status" value="4"/>
</dbReference>
<organism evidence="6 7">
    <name type="scientific">Chrysodeixis includens</name>
    <name type="common">Soybean looper</name>
    <name type="synonym">Pseudoplusia includens</name>
    <dbReference type="NCBI Taxonomy" id="689277"/>
    <lineage>
        <taxon>Eukaryota</taxon>
        <taxon>Metazoa</taxon>
        <taxon>Ecdysozoa</taxon>
        <taxon>Arthropoda</taxon>
        <taxon>Hexapoda</taxon>
        <taxon>Insecta</taxon>
        <taxon>Pterygota</taxon>
        <taxon>Neoptera</taxon>
        <taxon>Endopterygota</taxon>
        <taxon>Lepidoptera</taxon>
        <taxon>Glossata</taxon>
        <taxon>Ditrysia</taxon>
        <taxon>Noctuoidea</taxon>
        <taxon>Noctuidae</taxon>
        <taxon>Plusiinae</taxon>
        <taxon>Chrysodeixis</taxon>
    </lineage>
</organism>
<dbReference type="OrthoDB" id="6260732at2759"/>
<gene>
    <name evidence="6" type="ORF">CINC_LOCUS5568</name>
</gene>
<evidence type="ECO:0000313" key="6">
    <source>
        <dbReference type="EMBL" id="CAH0592346.1"/>
    </source>
</evidence>
<dbReference type="InterPro" id="IPR011989">
    <property type="entry name" value="ARM-like"/>
</dbReference>
<evidence type="ECO:0000256" key="1">
    <source>
        <dbReference type="ARBA" id="ARBA00007657"/>
    </source>
</evidence>
<dbReference type="InterPro" id="IPR016024">
    <property type="entry name" value="ARM-type_fold"/>
</dbReference>
<dbReference type="PANTHER" id="PTHR12696">
    <property type="entry name" value="TIP120"/>
    <property type="match status" value="1"/>
</dbReference>
<feature type="region of interest" description="Disordered" evidence="4">
    <location>
        <begin position="310"/>
        <end position="348"/>
    </location>
</feature>
<keyword evidence="3" id="KW-0833">Ubl conjugation pathway</keyword>
<name>A0A9P0BT94_CHRIL</name>
<proteinExistence type="inferred from homology"/>
<keyword evidence="2" id="KW-0677">Repeat</keyword>
<accession>A0A9P0BT94</accession>
<dbReference type="Proteomes" id="UP001154114">
    <property type="component" value="Chromosome 2"/>
</dbReference>
<protein>
    <recommendedName>
        <fullName evidence="5">TATA-binding protein interacting (TIP20) domain-containing protein</fullName>
    </recommendedName>
</protein>
<dbReference type="Gene3D" id="1.25.10.10">
    <property type="entry name" value="Leucine-rich Repeat Variant"/>
    <property type="match status" value="6"/>
</dbReference>
<evidence type="ECO:0000256" key="2">
    <source>
        <dbReference type="ARBA" id="ARBA00022737"/>
    </source>
</evidence>
<evidence type="ECO:0000256" key="3">
    <source>
        <dbReference type="ARBA" id="ARBA00022786"/>
    </source>
</evidence>
<evidence type="ECO:0000256" key="4">
    <source>
        <dbReference type="SAM" id="MobiDB-lite"/>
    </source>
</evidence>
<dbReference type="Pfam" id="PF08623">
    <property type="entry name" value="TIP120"/>
    <property type="match status" value="1"/>
</dbReference>
<evidence type="ECO:0000313" key="7">
    <source>
        <dbReference type="Proteomes" id="UP001154114"/>
    </source>
</evidence>
<dbReference type="GO" id="GO:0010265">
    <property type="term" value="P:SCF complex assembly"/>
    <property type="evidence" value="ECO:0007669"/>
    <property type="project" value="InterPro"/>
</dbReference>
<reference evidence="6" key="1">
    <citation type="submission" date="2021-12" db="EMBL/GenBank/DDBJ databases">
        <authorList>
            <person name="King R."/>
        </authorList>
    </citation>
    <scope>NUCLEOTIDE SEQUENCE</scope>
</reference>
<evidence type="ECO:0000259" key="5">
    <source>
        <dbReference type="Pfam" id="PF08623"/>
    </source>
</evidence>
<comment type="similarity">
    <text evidence="1">Belongs to the CAND family.</text>
</comment>
<sequence length="2175" mass="238607">MASVSYQIANLLEKMTSNDKDFRFMATNDLMTELQKDSIKLDDDSERKVVKMLLRLLEDKNGEVQNLAVKCLGPLVNKVKEYQVEGIVDTLCANMLSDTEQLRDISSIGLKTVISELPLGSNTLAANVCKKITGKLSSAIEKQEDVSVQLEALDILADLLSRFGGLLISFHPMLLNSLLPQLASPRQAVRKRTIVALSHLVMSCNASLYNKLIDHLLEGLSSSTSSSVSRTHIQCIASICRQAGHRFGEQLWRVAPQVLEYSTDADEELREHCLQALEAFVLKCPKEVQPHIPTIIDLCLKMITYDPNYNYEDEEEDGGGEDEEMEDESFTPDAEPESDSEEYSDDDDMSWKVRRAAAKCLESVIATRHELLAEMYQTVSPALIARFKEREENVKCDILSAYTALLRATRPPPSLQLTMAPADNSPQALLLQRVTGVVRGALRVIRGRSVRARGCALALLRELLAAAPGCLADHAARVIRALTPALTDKSTASSMKIETLVFVVCLVRGHKPATMRAHVAALLPAVLGCVHDPFYKVTAEALRVLQTLVKVMRPLDQVSNEPEGTVQVEPPPEELQQFIPAMYECTLVRLRATDMDQEVKERAIAACGQLLCHFGDYLQHELLVCLPIFLERLRNEITRLTTVKALTKVASSPLRIDLTPILADAVPILGSFLRKNQRALKLSTLVLLDTLVQNYSNAISIELLSKVLMEVPALVCEADLHCAQTALTLVRGACLRCPAALTPDARHALTPNILALAKSPLLQGGALKAMLGVLSALVAADVAGCSRRELLALLVAPVHRLHEHNASAHHIKQAFHSLAKCVAAVVVSGGSDALDVTRGFLRDAAQPASDAHHMFALLALAEIGRHLDLSSIPNLKEVLLSSFAPSSEEVKSAASYALGSVAVGNLPEFLPFILGEIEAQPKRQYLLLHSLREIISCESCTPEGIEALRPFIPEIWVQLSKHCQCAEEGSRNVVAECLGKLCLLEPQDLLPHLKDFLKSPEPLTRTTAVTAVKFTISDQPQAIDPLLRGCMSELLVPLRDPELGVRRVALVAFNSAAHNKPSLVRDLLPHVLPTIYSGPKSRYAHYKPSTRCCAAACRSCWCRCATELGVRRVALVAFNSAAHNKPSLVRDLLPHVLPTIYSETKVKVRTHTTSHRPAAARLHVGAAGAAARPRAGRAARGARGLQLRRAQQTLARARPAAARAAHHLQRDQSQGTHTHYKPSTRCCAAACRSCWCRCATPSWACGAWRSWPSTPPRTTNPRSCATCCRTCCPPSTARQSQGTHHTTSHRPAARACRCCCAAARPNGRARAWPSTPPRNKPSLVRDLLPHVLPTIYSETKSRYAHTLQAIDPLLRGCMSGCWCPRPAVGVRRVALVAFNSAAHNKPSLVRDLLPTCCHHLQRDQSQGTHTLQAIDPLLRACRSCWCLRDPSWACGACARGLQLRRAQQTLARARPAPHVLPPSTARPKSRYAHTLQAIDPLLRAACQAACRCATELACGAWRSWPSTPPRTTNPRSCATCCRTCCPPSTARPKSRYATHKPSTRCCAGDRSCWCRAKLGVRRVALVAFNSAAHNKPSLVRDLLPHVLPTIYSETKVKVRTHTTSHRPAAARLHVGAAGAAARPRAGRAARGARGLQLRRAQQTLARARPAAARAAHHLQRDQSQGTHTHYKPSTRCCAAACRSCWCRCATPSWACGAWRSWPSTPPRTTNPRSCATCCRTCCPPSTARPKSRYAHTLQAIDPLLRGCMSELLVPLRDPELGVRRVALVAFNSAAHNKPSLVRDLLPHVLPTIYSETKVKVRTHTTSHRPAAARLHVGAAGAAARPRAGRAARGARGLQLRRAQQTLARARPAAARAAHHLQRDQSQGTHTHYKPSTRCCAAACRSCWCRCATPSWACGAWRSWPSTPPRTTNPRSCATCCRTCCPPSTARPKSRYAHTLQAIDPLLRGCMSELLVPLRDPELGVRRVALVAFNSAAHNKPSLVRDLLPHVLPTIYSETKVKKELIREVEMGPFKHSVDDGLDLRKAAFECMYTLLGTCLDRLDVFEFLRHVEDGLRDHYDIKMLTYLMCARLAQLCPTVVLQRLESLVEPLRATCTMKVKANSVKQEYEKQDELKRSALRAAAALLQIPEAEKNPHLMDFVTQIKSFPDLQPIFESILKDSTGGSGVDSNLMDQS</sequence>
<dbReference type="InterPro" id="IPR039852">
    <property type="entry name" value="CAND1/CAND2"/>
</dbReference>
<feature type="domain" description="TATA-binding protein interacting (TIP20)" evidence="5">
    <location>
        <begin position="1982"/>
        <end position="2145"/>
    </location>
</feature>
<dbReference type="Pfam" id="PF24987">
    <property type="entry name" value="HEAT_EF3_N"/>
    <property type="match status" value="1"/>
</dbReference>